<evidence type="ECO:0000313" key="2">
    <source>
        <dbReference type="Proteomes" id="UP000008063"/>
    </source>
</evidence>
<dbReference type="InParanoid" id="F8PHB4"/>
<dbReference type="eggNOG" id="ENOG502SKEZ">
    <property type="taxonomic scope" value="Eukaryota"/>
</dbReference>
<protein>
    <submittedName>
        <fullName evidence="1">Uncharacterized protein</fullName>
    </submittedName>
</protein>
<dbReference type="OrthoDB" id="2505969at2759"/>
<evidence type="ECO:0000313" key="1">
    <source>
        <dbReference type="EMBL" id="EGO04960.1"/>
    </source>
</evidence>
<sequence length="254" mass="29610">MTTRWDELHSEFIKAKEFIGHQHFILVVEELKGLVIQRLLELSKANLSGTGYKMRKQISRALAKRSGAIRTALQKYNWMAPKQNPPRPILEYSEIVSYATLGEFMLLKYLRHNILAKPWTVSAKRQVAIKFFKIQCAKEEVLQLNVEVQRLHVWIDNEDRTLFESYNATKVNSPLLAAKLYLLYAKQHRINNVHCNRLRCIYKLEGYTRQIYSMLGDMSAGSNHNENDDLDLTLIKDELNNEAVRLEDYIRGIS</sequence>
<gene>
    <name evidence="1" type="ORF">SERLA73DRAFT_44235</name>
</gene>
<dbReference type="EMBL" id="GL945474">
    <property type="protein sequence ID" value="EGO04960.1"/>
    <property type="molecule type" value="Genomic_DNA"/>
</dbReference>
<name>F8PHB4_SERL3</name>
<dbReference type="HOGENOM" id="CLU_013084_0_0_1"/>
<proteinExistence type="predicted"/>
<dbReference type="OMA" id="QCAISES"/>
<reference evidence="2" key="1">
    <citation type="journal article" date="2011" name="Science">
        <title>The plant cell wall-decomposing machinery underlies the functional diversity of forest fungi.</title>
        <authorList>
            <person name="Eastwood D.C."/>
            <person name="Floudas D."/>
            <person name="Binder M."/>
            <person name="Majcherczyk A."/>
            <person name="Schneider P."/>
            <person name="Aerts A."/>
            <person name="Asiegbu F.O."/>
            <person name="Baker S.E."/>
            <person name="Barry K."/>
            <person name="Bendiksby M."/>
            <person name="Blumentritt M."/>
            <person name="Coutinho P.M."/>
            <person name="Cullen D."/>
            <person name="de Vries R.P."/>
            <person name="Gathman A."/>
            <person name="Goodell B."/>
            <person name="Henrissat B."/>
            <person name="Ihrmark K."/>
            <person name="Kauserud H."/>
            <person name="Kohler A."/>
            <person name="LaButti K."/>
            <person name="Lapidus A."/>
            <person name="Lavin J.L."/>
            <person name="Lee Y.-H."/>
            <person name="Lindquist E."/>
            <person name="Lilly W."/>
            <person name="Lucas S."/>
            <person name="Morin E."/>
            <person name="Murat C."/>
            <person name="Oguiza J.A."/>
            <person name="Park J."/>
            <person name="Pisabarro A.G."/>
            <person name="Riley R."/>
            <person name="Rosling A."/>
            <person name="Salamov A."/>
            <person name="Schmidt O."/>
            <person name="Schmutz J."/>
            <person name="Skrede I."/>
            <person name="Stenlid J."/>
            <person name="Wiebenga A."/>
            <person name="Xie X."/>
            <person name="Kuees U."/>
            <person name="Hibbett D.S."/>
            <person name="Hoffmeister D."/>
            <person name="Hoegberg N."/>
            <person name="Martin F."/>
            <person name="Grigoriev I.V."/>
            <person name="Watkinson S.C."/>
        </authorList>
    </citation>
    <scope>NUCLEOTIDE SEQUENCE [LARGE SCALE GENOMIC DNA]</scope>
    <source>
        <strain evidence="2">strain S7.3</strain>
    </source>
</reference>
<dbReference type="Proteomes" id="UP000008063">
    <property type="component" value="Unassembled WGS sequence"/>
</dbReference>
<organism evidence="2">
    <name type="scientific">Serpula lacrymans var. lacrymans (strain S7.3)</name>
    <name type="common">Dry rot fungus</name>
    <dbReference type="NCBI Taxonomy" id="936435"/>
    <lineage>
        <taxon>Eukaryota</taxon>
        <taxon>Fungi</taxon>
        <taxon>Dikarya</taxon>
        <taxon>Basidiomycota</taxon>
        <taxon>Agaricomycotina</taxon>
        <taxon>Agaricomycetes</taxon>
        <taxon>Agaricomycetidae</taxon>
        <taxon>Boletales</taxon>
        <taxon>Coniophorineae</taxon>
        <taxon>Serpulaceae</taxon>
        <taxon>Serpula</taxon>
    </lineage>
</organism>
<dbReference type="STRING" id="936435.F8PHB4"/>
<dbReference type="AlphaFoldDB" id="F8PHB4"/>
<accession>F8PHB4</accession>
<keyword evidence="2" id="KW-1185">Reference proteome</keyword>